<organism evidence="4 5">
    <name type="scientific">Bifidobacterium aquikefiri</name>
    <dbReference type="NCBI Taxonomy" id="1653207"/>
    <lineage>
        <taxon>Bacteria</taxon>
        <taxon>Bacillati</taxon>
        <taxon>Actinomycetota</taxon>
        <taxon>Actinomycetes</taxon>
        <taxon>Bifidobacteriales</taxon>
        <taxon>Bifidobacteriaceae</taxon>
        <taxon>Bifidobacterium</taxon>
    </lineage>
</organism>
<evidence type="ECO:0000259" key="3">
    <source>
        <dbReference type="Pfam" id="PF17425"/>
    </source>
</evidence>
<dbReference type="PANTHER" id="PTHR35340">
    <property type="entry name" value="PQQ ENZYME REPEAT PROTEIN-RELATED"/>
    <property type="match status" value="1"/>
</dbReference>
<name>A0A261G8S9_9BIFI</name>
<dbReference type="Pfam" id="PF17425">
    <property type="entry name" value="Arylsulfotran_N"/>
    <property type="match status" value="1"/>
</dbReference>
<keyword evidence="2" id="KW-1133">Transmembrane helix</keyword>
<dbReference type="GeneID" id="98295162"/>
<evidence type="ECO:0000313" key="4">
    <source>
        <dbReference type="EMBL" id="OZG67837.1"/>
    </source>
</evidence>
<dbReference type="Proteomes" id="UP000216451">
    <property type="component" value="Unassembled WGS sequence"/>
</dbReference>
<keyword evidence="2" id="KW-0472">Membrane</keyword>
<dbReference type="Pfam" id="PF05935">
    <property type="entry name" value="Arylsulfotrans"/>
    <property type="match status" value="1"/>
</dbReference>
<protein>
    <submittedName>
        <fullName evidence="4">Arylsulfotransferase</fullName>
    </submittedName>
</protein>
<dbReference type="Gene3D" id="2.60.40.3100">
    <property type="entry name" value="Arylsulphate sulphotransferase monomer, N-terminal domain"/>
    <property type="match status" value="1"/>
</dbReference>
<dbReference type="GO" id="GO:0004062">
    <property type="term" value="F:aryl sulfotransferase activity"/>
    <property type="evidence" value="ECO:0007669"/>
    <property type="project" value="InterPro"/>
</dbReference>
<evidence type="ECO:0000313" key="5">
    <source>
        <dbReference type="Proteomes" id="UP000216451"/>
    </source>
</evidence>
<dbReference type="InterPro" id="IPR035391">
    <property type="entry name" value="Arylsulfotran_N"/>
</dbReference>
<dbReference type="EMBL" id="MWXA01000003">
    <property type="protein sequence ID" value="OZG67837.1"/>
    <property type="molecule type" value="Genomic_DNA"/>
</dbReference>
<dbReference type="PANTHER" id="PTHR35340:SF5">
    <property type="entry name" value="ASST-DOMAIN-CONTAINING PROTEIN"/>
    <property type="match status" value="1"/>
</dbReference>
<dbReference type="RefSeq" id="WP_094692678.1">
    <property type="nucleotide sequence ID" value="NZ_CALENZ010000004.1"/>
</dbReference>
<feature type="compositionally biased region" description="Basic and acidic residues" evidence="1">
    <location>
        <begin position="1"/>
        <end position="11"/>
    </location>
</feature>
<evidence type="ECO:0000256" key="2">
    <source>
        <dbReference type="SAM" id="Phobius"/>
    </source>
</evidence>
<dbReference type="OrthoDB" id="1769548at2"/>
<comment type="caution">
    <text evidence="4">The sequence shown here is derived from an EMBL/GenBank/DDBJ whole genome shotgun (WGS) entry which is preliminary data.</text>
</comment>
<keyword evidence="2" id="KW-0812">Transmembrane</keyword>
<keyword evidence="4" id="KW-0808">Transferase</keyword>
<accession>A0A261G8S9</accession>
<gene>
    <name evidence="4" type="ORF">BAQU_0481</name>
</gene>
<proteinExistence type="predicted"/>
<feature type="domain" description="Arylsulfotransferase N-terminal" evidence="3">
    <location>
        <begin position="107"/>
        <end position="193"/>
    </location>
</feature>
<keyword evidence="5" id="KW-1185">Reference proteome</keyword>
<dbReference type="InterPro" id="IPR038477">
    <property type="entry name" value="ASST_N_sf"/>
</dbReference>
<dbReference type="AlphaFoldDB" id="A0A261G8S9"/>
<feature type="transmembrane region" description="Helical" evidence="2">
    <location>
        <begin position="35"/>
        <end position="56"/>
    </location>
</feature>
<evidence type="ECO:0000256" key="1">
    <source>
        <dbReference type="SAM" id="MobiDB-lite"/>
    </source>
</evidence>
<dbReference type="InterPro" id="IPR010262">
    <property type="entry name" value="Arylsulfotransferase_bact"/>
</dbReference>
<feature type="region of interest" description="Disordered" evidence="1">
    <location>
        <begin position="1"/>
        <end position="25"/>
    </location>
</feature>
<dbReference type="InterPro" id="IPR053143">
    <property type="entry name" value="Arylsulfate_ST"/>
</dbReference>
<sequence>MSAKTPDDKDSPSSSSNEATHPRLKRFQEDLKGPIGRIVTGIIVVAIITVVSFASATSVTTSINKVKLSRLTAKIEKIYTTSYQQKAQADLIAQRDKSAHNQDNIFVKYNPYGTSTTGAYIYFTTDQPAKVSYTISAPDTDYPDFSATPDKGDEFTTTHEFQALGLIPEANNVITITLTLKNGEQFTRTIQHKQGKLQSDVEVQLSSTKKNSSQNLGNGLYAILGNDSTEQDFMYYYDTHGVIRGEIPILFYRSHRLLFRNDLMYFSASTHLIVGMNKLGRLVKFYNTGTNYILHHDYEFDKHGNFIVLATDLREQSIQDKIIKINATTGKVSLLVDMVSLFKSYEATAKNASLGTSESSTSDSNSSDFNADSTPHKKDWIHLNTIQVLDDGSAIVSSRETSTIIKINAIETKPSISYMIGEQNFWKGTDYAKYLLTQKGTFPNTGGQHSVTYVSDPSLPDGEYYLYMFDNNYGSSNTRPDYDWAANTPGINTSMTKYTTSDYDKYLVNEKTGTYQLVSTFKVPFSPLVSSAQDLSNGNILIDSGMRGIFGVYTSNGKLISQWKMNLRQNIIYRVYQYDFHDFYFA</sequence>
<reference evidence="4 5" key="1">
    <citation type="journal article" date="2017" name="BMC Genomics">
        <title>Comparative genomic and phylogenomic analyses of the Bifidobacteriaceae family.</title>
        <authorList>
            <person name="Lugli G.A."/>
            <person name="Milani C."/>
            <person name="Turroni F."/>
            <person name="Duranti S."/>
            <person name="Mancabelli L."/>
            <person name="Mangifesta M."/>
            <person name="Ferrario C."/>
            <person name="Modesto M."/>
            <person name="Mattarelli P."/>
            <person name="Jiri K."/>
            <person name="van Sinderen D."/>
            <person name="Ventura M."/>
        </authorList>
    </citation>
    <scope>NUCLEOTIDE SEQUENCE [LARGE SCALE GENOMIC DNA]</scope>
    <source>
        <strain evidence="4 5">LMG 28769</strain>
    </source>
</reference>